<reference evidence="2 3" key="1">
    <citation type="journal article" date="2019" name="Commun. Biol.">
        <title>The bagworm genome reveals a unique fibroin gene that provides high tensile strength.</title>
        <authorList>
            <person name="Kono N."/>
            <person name="Nakamura H."/>
            <person name="Ohtoshi R."/>
            <person name="Tomita M."/>
            <person name="Numata K."/>
            <person name="Arakawa K."/>
        </authorList>
    </citation>
    <scope>NUCLEOTIDE SEQUENCE [LARGE SCALE GENOMIC DNA]</scope>
</reference>
<accession>A0A4C1YZX0</accession>
<organism evidence="2 3">
    <name type="scientific">Eumeta variegata</name>
    <name type="common">Bagworm moth</name>
    <name type="synonym">Eumeta japonica</name>
    <dbReference type="NCBI Taxonomy" id="151549"/>
    <lineage>
        <taxon>Eukaryota</taxon>
        <taxon>Metazoa</taxon>
        <taxon>Ecdysozoa</taxon>
        <taxon>Arthropoda</taxon>
        <taxon>Hexapoda</taxon>
        <taxon>Insecta</taxon>
        <taxon>Pterygota</taxon>
        <taxon>Neoptera</taxon>
        <taxon>Endopterygota</taxon>
        <taxon>Lepidoptera</taxon>
        <taxon>Glossata</taxon>
        <taxon>Ditrysia</taxon>
        <taxon>Tineoidea</taxon>
        <taxon>Psychidae</taxon>
        <taxon>Oiketicinae</taxon>
        <taxon>Eumeta</taxon>
    </lineage>
</organism>
<evidence type="ECO:0000256" key="1">
    <source>
        <dbReference type="SAM" id="MobiDB-lite"/>
    </source>
</evidence>
<dbReference type="EMBL" id="BGZK01001535">
    <property type="protein sequence ID" value="GBP81876.1"/>
    <property type="molecule type" value="Genomic_DNA"/>
</dbReference>
<comment type="caution">
    <text evidence="2">The sequence shown here is derived from an EMBL/GenBank/DDBJ whole genome shotgun (WGS) entry which is preliminary data.</text>
</comment>
<feature type="region of interest" description="Disordered" evidence="1">
    <location>
        <begin position="31"/>
        <end position="79"/>
    </location>
</feature>
<dbReference type="AlphaFoldDB" id="A0A4C1YZX0"/>
<dbReference type="Proteomes" id="UP000299102">
    <property type="component" value="Unassembled WGS sequence"/>
</dbReference>
<dbReference type="OrthoDB" id="8063408at2759"/>
<evidence type="ECO:0000313" key="2">
    <source>
        <dbReference type="EMBL" id="GBP81876.1"/>
    </source>
</evidence>
<sequence>MKFAVPRIWREPTDHINDCYFCVVNPHKRRAGKNAKKIQSPDLPPTTTPVSHSERFPEPSRSNTKEQLPPSQVSSSSGCSELLLESVSVEPPIINSEELNDLEFHHFHRDVMNFERRCQGQYNENMMGD</sequence>
<proteinExistence type="predicted"/>
<name>A0A4C1YZX0_EUMVA</name>
<keyword evidence="3" id="KW-1185">Reference proteome</keyword>
<feature type="compositionally biased region" description="Low complexity" evidence="1">
    <location>
        <begin position="66"/>
        <end position="79"/>
    </location>
</feature>
<evidence type="ECO:0000313" key="3">
    <source>
        <dbReference type="Proteomes" id="UP000299102"/>
    </source>
</evidence>
<protein>
    <submittedName>
        <fullName evidence="2">Uncharacterized protein</fullName>
    </submittedName>
</protein>
<gene>
    <name evidence="2" type="ORF">EVAR_55076_1</name>
</gene>